<keyword evidence="2" id="KW-0812">Transmembrane</keyword>
<dbReference type="EMBL" id="VNKQ01000003">
    <property type="protein sequence ID" value="KAG0652388.1"/>
    <property type="molecule type" value="Genomic_DNA"/>
</dbReference>
<dbReference type="Proteomes" id="UP000785200">
    <property type="component" value="Unassembled WGS sequence"/>
</dbReference>
<keyword evidence="4" id="KW-1185">Reference proteome</keyword>
<sequence>MPPKFNLNAKTITAPLAAFTMATLLFVYSRTSIQAAKRNAQKHREADGGQINWHNESLRRHGQMAPPIEQEPLKQLVGLAKERVGAGEGKGETEEERKIRERAGKGKGS</sequence>
<evidence type="ECO:0000313" key="3">
    <source>
        <dbReference type="EMBL" id="KAG0652388.1"/>
    </source>
</evidence>
<proteinExistence type="predicted"/>
<evidence type="ECO:0000313" key="4">
    <source>
        <dbReference type="Proteomes" id="UP000785200"/>
    </source>
</evidence>
<evidence type="ECO:0000256" key="1">
    <source>
        <dbReference type="SAM" id="MobiDB-lite"/>
    </source>
</evidence>
<evidence type="ECO:0000256" key="2">
    <source>
        <dbReference type="SAM" id="Phobius"/>
    </source>
</evidence>
<dbReference type="AlphaFoldDB" id="A0A9P6VQN1"/>
<name>A0A9P6VQN1_9HELO</name>
<dbReference type="OrthoDB" id="3534035at2759"/>
<reference evidence="3" key="1">
    <citation type="submission" date="2019-07" db="EMBL/GenBank/DDBJ databases">
        <title>Hyphodiscus hymeniophilus genome sequencing and assembly.</title>
        <authorList>
            <person name="Kramer G."/>
            <person name="Nodwell J."/>
        </authorList>
    </citation>
    <scope>NUCLEOTIDE SEQUENCE</scope>
    <source>
        <strain evidence="3">ATCC 34498</strain>
    </source>
</reference>
<feature type="region of interest" description="Disordered" evidence="1">
    <location>
        <begin position="82"/>
        <end position="109"/>
    </location>
</feature>
<keyword evidence="2" id="KW-1133">Transmembrane helix</keyword>
<comment type="caution">
    <text evidence="3">The sequence shown here is derived from an EMBL/GenBank/DDBJ whole genome shotgun (WGS) entry which is preliminary data.</text>
</comment>
<gene>
    <name evidence="3" type="ORF">D0Z07_1066</name>
</gene>
<organism evidence="3 4">
    <name type="scientific">Hyphodiscus hymeniophilus</name>
    <dbReference type="NCBI Taxonomy" id="353542"/>
    <lineage>
        <taxon>Eukaryota</taxon>
        <taxon>Fungi</taxon>
        <taxon>Dikarya</taxon>
        <taxon>Ascomycota</taxon>
        <taxon>Pezizomycotina</taxon>
        <taxon>Leotiomycetes</taxon>
        <taxon>Helotiales</taxon>
        <taxon>Hyphodiscaceae</taxon>
        <taxon>Hyphodiscus</taxon>
    </lineage>
</organism>
<feature type="transmembrane region" description="Helical" evidence="2">
    <location>
        <begin position="12"/>
        <end position="29"/>
    </location>
</feature>
<keyword evidence="2" id="KW-0472">Membrane</keyword>
<accession>A0A9P6VQN1</accession>
<protein>
    <submittedName>
        <fullName evidence="3">Uncharacterized protein</fullName>
    </submittedName>
</protein>